<keyword evidence="5" id="KW-1185">Reference proteome</keyword>
<dbReference type="PROSITE" id="PS50111">
    <property type="entry name" value="CHEMOTAXIS_TRANSDUC_2"/>
    <property type="match status" value="1"/>
</dbReference>
<dbReference type="AlphaFoldDB" id="A0A2D2D6P9"/>
<dbReference type="Gene3D" id="1.10.287.950">
    <property type="entry name" value="Methyl-accepting chemotaxis protein"/>
    <property type="match status" value="1"/>
</dbReference>
<protein>
    <recommendedName>
        <fullName evidence="3">Methyl-accepting transducer domain-containing protein</fullName>
    </recommendedName>
</protein>
<feature type="domain" description="Methyl-accepting transducer" evidence="3">
    <location>
        <begin position="260"/>
        <end position="406"/>
    </location>
</feature>
<proteinExistence type="predicted"/>
<dbReference type="PRINTS" id="PR00260">
    <property type="entry name" value="CHEMTRNSDUCR"/>
</dbReference>
<evidence type="ECO:0000259" key="3">
    <source>
        <dbReference type="PROSITE" id="PS50111"/>
    </source>
</evidence>
<evidence type="ECO:0000256" key="2">
    <source>
        <dbReference type="SAM" id="MobiDB-lite"/>
    </source>
</evidence>
<dbReference type="EMBL" id="CP023738">
    <property type="protein sequence ID" value="ATQ70624.1"/>
    <property type="molecule type" value="Genomic_DNA"/>
</dbReference>
<feature type="compositionally biased region" description="Basic and acidic residues" evidence="2">
    <location>
        <begin position="22"/>
        <end position="41"/>
    </location>
</feature>
<evidence type="ECO:0000313" key="5">
    <source>
        <dbReference type="Proteomes" id="UP000230709"/>
    </source>
</evidence>
<evidence type="ECO:0000313" key="4">
    <source>
        <dbReference type="EMBL" id="ATQ70624.1"/>
    </source>
</evidence>
<dbReference type="GO" id="GO:0004888">
    <property type="term" value="F:transmembrane signaling receptor activity"/>
    <property type="evidence" value="ECO:0007669"/>
    <property type="project" value="InterPro"/>
</dbReference>
<accession>A0A2D2D6P9</accession>
<dbReference type="STRING" id="595536.GCA_000178815_00150"/>
<dbReference type="GO" id="GO:0006935">
    <property type="term" value="P:chemotaxis"/>
    <property type="evidence" value="ECO:0007669"/>
    <property type="project" value="InterPro"/>
</dbReference>
<dbReference type="GO" id="GO:0007165">
    <property type="term" value="P:signal transduction"/>
    <property type="evidence" value="ECO:0007669"/>
    <property type="project" value="UniProtKB-KW"/>
</dbReference>
<keyword evidence="4" id="KW-0614">Plasmid</keyword>
<dbReference type="InterPro" id="IPR004090">
    <property type="entry name" value="Chemotax_Me-accpt_rcpt"/>
</dbReference>
<name>A0A2D2D6P9_METT3</name>
<geneLocation type="plasmid" evidence="5">
    <name>pob3b1</name>
</geneLocation>
<dbReference type="InterPro" id="IPR004089">
    <property type="entry name" value="MCPsignal_dom"/>
</dbReference>
<dbReference type="Pfam" id="PF00015">
    <property type="entry name" value="MCPsignal"/>
    <property type="match status" value="1"/>
</dbReference>
<reference evidence="5" key="1">
    <citation type="submission" date="2017-10" db="EMBL/GenBank/DDBJ databases">
        <title>Completed PacBio SMRT sequence of Methylosinus trichosporium OB3b reveals presence of a third large plasmid.</title>
        <authorList>
            <person name="Charles T.C."/>
            <person name="Lynch M.D.J."/>
            <person name="Heil J.R."/>
            <person name="Cheng J."/>
        </authorList>
    </citation>
    <scope>NUCLEOTIDE SEQUENCE [LARGE SCALE GENOMIC DNA]</scope>
    <source>
        <strain evidence="5">OB3b</strain>
        <plasmid evidence="5">pob3b1</plasmid>
    </source>
</reference>
<organism evidence="4 5">
    <name type="scientific">Methylosinus trichosporium (strain ATCC 35070 / NCIMB 11131 / UNIQEM 75 / OB3b)</name>
    <dbReference type="NCBI Taxonomy" id="595536"/>
    <lineage>
        <taxon>Bacteria</taxon>
        <taxon>Pseudomonadati</taxon>
        <taxon>Pseudomonadota</taxon>
        <taxon>Alphaproteobacteria</taxon>
        <taxon>Hyphomicrobiales</taxon>
        <taxon>Methylocystaceae</taxon>
        <taxon>Methylosinus</taxon>
    </lineage>
</organism>
<dbReference type="SUPFAM" id="SSF58104">
    <property type="entry name" value="Methyl-accepting chemotaxis protein (MCP) signaling domain"/>
    <property type="match status" value="1"/>
</dbReference>
<evidence type="ECO:0000256" key="1">
    <source>
        <dbReference type="PROSITE-ProRule" id="PRU00284"/>
    </source>
</evidence>
<sequence>MAAIGLDLFVATMLGARDRLDARERASRSREAASRTRREDEMNQIDRTPSLGASLPGGALTAAVLSAAAAISVDLSLWASPNGATSLIAFGALLAGYRLAKDAAIENSGTALARAEKRPQAAFDQTVPAGEAASTASLATAPPVAMAVVERTDFETLVTTFDGFPLYVDILNRQLRAISDTSSEAAEALLSDLSAVDRRLETLLDLIRQRQGQSEHHINAALCDIEQSLSAYKSLLADFGASERTRAGSEAENAERFRCKIADETKDLLGALHDVRRIAKQTTMLSFNVSIEAARAGELGPGFSIIGMEIRTLAEEVQQLANNLHARVTALMTSISDSLLAQSEAREKHHREAMERIASFLDGLSGNLARVLQQQVRGYHADLIKQMANENERLAEPIMAMMGSIQFQDIVRQQVEQLVEMSSAVGAHIATLRGRLDETGRPSPGEQSLADLLDGLSSDYVTEEQRNVHRLASRGRGIVDVAPRIELF</sequence>
<feature type="region of interest" description="Disordered" evidence="2">
    <location>
        <begin position="22"/>
        <end position="50"/>
    </location>
</feature>
<keyword evidence="1" id="KW-0807">Transducer</keyword>
<dbReference type="Proteomes" id="UP000230709">
    <property type="component" value="Plasmid pOB3b1"/>
</dbReference>
<gene>
    <name evidence="4" type="ORF">CQW49_21795</name>
</gene>
<dbReference type="KEGG" id="mtw:CQW49_21795"/>
<dbReference type="GO" id="GO:0016020">
    <property type="term" value="C:membrane"/>
    <property type="evidence" value="ECO:0007669"/>
    <property type="project" value="InterPro"/>
</dbReference>